<gene>
    <name evidence="11" type="ORF">ME5_01760</name>
</gene>
<dbReference type="OrthoDB" id="9805698at2"/>
<dbReference type="InterPro" id="IPR032828">
    <property type="entry name" value="PolyA_RNA-bd"/>
</dbReference>
<dbReference type="CDD" id="cd05398">
    <property type="entry name" value="NT_ClassII-CCAase"/>
    <property type="match status" value="1"/>
</dbReference>
<dbReference type="PANTHER" id="PTHR46173">
    <property type="entry name" value="CCA TRNA NUCLEOTIDYLTRANSFERASE 1, MITOCHONDRIAL"/>
    <property type="match status" value="1"/>
</dbReference>
<dbReference type="AlphaFoldDB" id="J0R0Z1"/>
<organism evidence="11 12">
    <name type="scientific">Bartonella tamiae Th239</name>
    <dbReference type="NCBI Taxonomy" id="1094558"/>
    <lineage>
        <taxon>Bacteria</taxon>
        <taxon>Pseudomonadati</taxon>
        <taxon>Pseudomonadota</taxon>
        <taxon>Alphaproteobacteria</taxon>
        <taxon>Hyphomicrobiales</taxon>
        <taxon>Bartonellaceae</taxon>
        <taxon>Bartonella</taxon>
    </lineage>
</organism>
<evidence type="ECO:0000259" key="10">
    <source>
        <dbReference type="Pfam" id="PF12627"/>
    </source>
</evidence>
<keyword evidence="4" id="KW-0548">Nucleotidyltransferase</keyword>
<dbReference type="SUPFAM" id="SSF81891">
    <property type="entry name" value="Poly A polymerase C-terminal region-like"/>
    <property type="match status" value="1"/>
</dbReference>
<reference evidence="11 12" key="1">
    <citation type="submission" date="2012-03" db="EMBL/GenBank/DDBJ databases">
        <title>The Genome Sequence of Bartonella tamiae Th239.</title>
        <authorList>
            <consortium name="The Broad Institute Genome Sequencing Platform"/>
            <consortium name="The Broad Institute Genome Sequencing Center for Infectious Disease"/>
            <person name="Feldgarden M."/>
            <person name="Kirby J."/>
            <person name="Kosoy M."/>
            <person name="Birtles R."/>
            <person name="Probert W.S."/>
            <person name="Chiaraviglio L."/>
            <person name="Young S.K."/>
            <person name="Zeng Q."/>
            <person name="Gargeya S."/>
            <person name="Fitzgerald M."/>
            <person name="Haas B."/>
            <person name="Abouelleil A."/>
            <person name="Alvarado L."/>
            <person name="Arachchi H.M."/>
            <person name="Berlin A."/>
            <person name="Chapman S.B."/>
            <person name="Gearin G."/>
            <person name="Goldberg J."/>
            <person name="Griggs A."/>
            <person name="Gujja S."/>
            <person name="Hansen M."/>
            <person name="Heiman D."/>
            <person name="Howarth C."/>
            <person name="Larimer J."/>
            <person name="Lui A."/>
            <person name="MacDonald P.J.P."/>
            <person name="McCowen C."/>
            <person name="Montmayeur A."/>
            <person name="Murphy C."/>
            <person name="Neiman D."/>
            <person name="Pearson M."/>
            <person name="Priest M."/>
            <person name="Roberts A."/>
            <person name="Saif S."/>
            <person name="Shea T."/>
            <person name="Sisk P."/>
            <person name="Stolte C."/>
            <person name="Sykes S."/>
            <person name="Wortman J."/>
            <person name="Nusbaum C."/>
            <person name="Birren B."/>
        </authorList>
    </citation>
    <scope>NUCLEOTIDE SEQUENCE [LARGE SCALE GENOMIC DNA]</scope>
    <source>
        <strain evidence="11 12">Th239</strain>
    </source>
</reference>
<dbReference type="GO" id="GO:0016779">
    <property type="term" value="F:nucleotidyltransferase activity"/>
    <property type="evidence" value="ECO:0007669"/>
    <property type="project" value="UniProtKB-KW"/>
</dbReference>
<dbReference type="GO" id="GO:0000049">
    <property type="term" value="F:tRNA binding"/>
    <property type="evidence" value="ECO:0007669"/>
    <property type="project" value="TreeGrafter"/>
</dbReference>
<evidence type="ECO:0000256" key="5">
    <source>
        <dbReference type="ARBA" id="ARBA00022723"/>
    </source>
</evidence>
<accession>J0R0Z1</accession>
<evidence type="ECO:0000259" key="9">
    <source>
        <dbReference type="Pfam" id="PF01743"/>
    </source>
</evidence>
<comment type="caution">
    <text evidence="11">The sequence shown here is derived from an EMBL/GenBank/DDBJ whole genome shotgun (WGS) entry which is preliminary data.</text>
</comment>
<evidence type="ECO:0000256" key="4">
    <source>
        <dbReference type="ARBA" id="ARBA00022695"/>
    </source>
</evidence>
<dbReference type="PANTHER" id="PTHR46173:SF1">
    <property type="entry name" value="CCA TRNA NUCLEOTIDYLTRANSFERASE 1, MITOCHONDRIAL"/>
    <property type="match status" value="1"/>
</dbReference>
<keyword evidence="12" id="KW-1185">Reference proteome</keyword>
<keyword evidence="2 8" id="KW-0808">Transferase</keyword>
<dbReference type="eggNOG" id="COG0617">
    <property type="taxonomic scope" value="Bacteria"/>
</dbReference>
<dbReference type="Pfam" id="PF12627">
    <property type="entry name" value="PolyA_pol_RNAbd"/>
    <property type="match status" value="1"/>
</dbReference>
<dbReference type="EMBL" id="AIMB01000008">
    <property type="protein sequence ID" value="EJF89209.1"/>
    <property type="molecule type" value="Genomic_DNA"/>
</dbReference>
<feature type="domain" description="tRNA nucleotidyltransferase/poly(A) polymerase RNA and SrmB- binding" evidence="10">
    <location>
        <begin position="193"/>
        <end position="247"/>
    </location>
</feature>
<dbReference type="Pfam" id="PF01743">
    <property type="entry name" value="PolyA_pol"/>
    <property type="match status" value="1"/>
</dbReference>
<evidence type="ECO:0008006" key="13">
    <source>
        <dbReference type="Google" id="ProtNLM"/>
    </source>
</evidence>
<keyword evidence="3" id="KW-0819">tRNA processing</keyword>
<keyword evidence="6" id="KW-0547">Nucleotide-binding</keyword>
<dbReference type="HOGENOM" id="CLU_015961_2_3_5"/>
<dbReference type="GO" id="GO:0008033">
    <property type="term" value="P:tRNA processing"/>
    <property type="evidence" value="ECO:0007669"/>
    <property type="project" value="UniProtKB-KW"/>
</dbReference>
<evidence type="ECO:0000256" key="7">
    <source>
        <dbReference type="ARBA" id="ARBA00022842"/>
    </source>
</evidence>
<comment type="cofactor">
    <cofactor evidence="1">
        <name>Mg(2+)</name>
        <dbReference type="ChEBI" id="CHEBI:18420"/>
    </cofactor>
</comment>
<dbReference type="GO" id="GO:0000166">
    <property type="term" value="F:nucleotide binding"/>
    <property type="evidence" value="ECO:0007669"/>
    <property type="project" value="UniProtKB-KW"/>
</dbReference>
<protein>
    <recommendedName>
        <fullName evidence="13">CCA tRNA nucleotidyltransferase</fullName>
    </recommendedName>
</protein>
<evidence type="ECO:0000256" key="1">
    <source>
        <dbReference type="ARBA" id="ARBA00001946"/>
    </source>
</evidence>
<dbReference type="RefSeq" id="WP_008040374.1">
    <property type="nucleotide sequence ID" value="NZ_JH725147.1"/>
</dbReference>
<dbReference type="Proteomes" id="UP000008952">
    <property type="component" value="Unassembled WGS sequence"/>
</dbReference>
<evidence type="ECO:0000256" key="2">
    <source>
        <dbReference type="ARBA" id="ARBA00022679"/>
    </source>
</evidence>
<dbReference type="STRING" id="1094558.ME5_01760"/>
<evidence type="ECO:0000256" key="3">
    <source>
        <dbReference type="ARBA" id="ARBA00022694"/>
    </source>
</evidence>
<dbReference type="PATRIC" id="fig|1094558.3.peg.1889"/>
<dbReference type="GO" id="GO:0046872">
    <property type="term" value="F:metal ion binding"/>
    <property type="evidence" value="ECO:0007669"/>
    <property type="project" value="UniProtKB-KW"/>
</dbReference>
<dbReference type="InterPro" id="IPR002646">
    <property type="entry name" value="PolA_pol_head_dom"/>
</dbReference>
<dbReference type="Gene3D" id="1.10.3090.10">
    <property type="entry name" value="cca-adding enzyme, domain 2"/>
    <property type="match status" value="1"/>
</dbReference>
<feature type="domain" description="Poly A polymerase head" evidence="9">
    <location>
        <begin position="36"/>
        <end position="158"/>
    </location>
</feature>
<dbReference type="InterPro" id="IPR050264">
    <property type="entry name" value="Bact_CCA-adding_enz_type3_sf"/>
</dbReference>
<dbReference type="SUPFAM" id="SSF81301">
    <property type="entry name" value="Nucleotidyltransferase"/>
    <property type="match status" value="1"/>
</dbReference>
<sequence>MIDHVTTRNIGSNIEWLNDKTVQKVLYCLSKNDEEARIVGGAVRNHLLGHPIKDIDIATTCKPDEIIKRVVQAGFKAISTGYAFGTITVVGSNQAFEVTTLRLDVETDGRHAKVIFGRDWLIDAKRRDFTMNALYVDAHGTLYDSVGGIIDIEKRLLRFIGDPDERIKEDYLRILRFFRFFAWYGQGRPDAEGLKACSRLKEGLASLSSERIWMELKNLLQAPDPSRALLWMRQTGVLTVVLPETDKWGIDSIHALVETGAVNGWKDDPLLRLEAMVPPDPDRLKMMAKRMRFSNAEKARLIQWSHCLPMKADCSDIALKKIIYRYGRQSVMDRLALSLSAARARAVNDDQALLEAGHYARLYAIAESFECPLFPVNGEDLIALGYEKGPLLGDALKRLENIWLESGFSLSKEKLINTLSLT</sequence>
<keyword evidence="8" id="KW-0694">RNA-binding</keyword>
<evidence type="ECO:0000313" key="11">
    <source>
        <dbReference type="EMBL" id="EJF89209.1"/>
    </source>
</evidence>
<evidence type="ECO:0000256" key="6">
    <source>
        <dbReference type="ARBA" id="ARBA00022741"/>
    </source>
</evidence>
<keyword evidence="5" id="KW-0479">Metal-binding</keyword>
<name>J0R0Z1_9HYPH</name>
<evidence type="ECO:0000256" key="8">
    <source>
        <dbReference type="RuleBase" id="RU003953"/>
    </source>
</evidence>
<proteinExistence type="inferred from homology"/>
<dbReference type="Gene3D" id="3.30.460.10">
    <property type="entry name" value="Beta Polymerase, domain 2"/>
    <property type="match status" value="1"/>
</dbReference>
<keyword evidence="7" id="KW-0460">Magnesium</keyword>
<comment type="similarity">
    <text evidence="8">Belongs to the tRNA nucleotidyltransferase/poly(A) polymerase family.</text>
</comment>
<evidence type="ECO:0000313" key="12">
    <source>
        <dbReference type="Proteomes" id="UP000008952"/>
    </source>
</evidence>
<dbReference type="InterPro" id="IPR043519">
    <property type="entry name" value="NT_sf"/>
</dbReference>